<dbReference type="InterPro" id="IPR045958">
    <property type="entry name" value="DUF6378"/>
</dbReference>
<gene>
    <name evidence="3" type="primary">6</name>
    <name evidence="3" type="ORF">SEA_LILYLOU_6</name>
</gene>
<protein>
    <recommendedName>
        <fullName evidence="2">DUF6378 domain-containing protein</fullName>
    </recommendedName>
</protein>
<evidence type="ECO:0000256" key="1">
    <source>
        <dbReference type="SAM" id="MobiDB-lite"/>
    </source>
</evidence>
<proteinExistence type="predicted"/>
<evidence type="ECO:0000259" key="2">
    <source>
        <dbReference type="Pfam" id="PF19905"/>
    </source>
</evidence>
<feature type="compositionally biased region" description="Basic and acidic residues" evidence="1">
    <location>
        <begin position="248"/>
        <end position="269"/>
    </location>
</feature>
<sequence length="269" mass="30842">MVNTNNANDREVRHCFKKEQHTAHEWHTFFCFGQGIDEDGKVLDIEDAQIGTTPREFHQWAGLRIPVRKCRRIDEHCEHAWDWASDDHSVGERSYCPGIHVTEQEKTLLEKLSTPINAPRRSGKNTVINELKESAPPVLDGRQAYGDRVQNMKDQAAMINAYLGGREVTAVDVPMFLVLIKAHRLGRMQDYADNYDDIDGYMQIAREVVGDDMIQAATAREYAEIKKRGDQTDGRTMDSFVRAAGFDPNERQKPRHPYENVQRDEDNDA</sequence>
<name>A0A4Y6EMH4_9CAUD</name>
<reference evidence="3 4" key="1">
    <citation type="submission" date="2019-05" db="EMBL/GenBank/DDBJ databases">
        <authorList>
            <person name="Berry L.J."/>
            <person name="Reagor J.P."/>
            <person name="Chani A.S."/>
            <person name="Suter H.M."/>
            <person name="Vanzant E.P."/>
            <person name="Fields E.J."/>
            <person name="Sabotchick N.R."/>
            <person name="Mahoney L.M."/>
            <person name="Gaffney B.L."/>
            <person name="Staples A.K."/>
            <person name="King R.A."/>
            <person name="Rinehart C.A."/>
            <person name="Rowland N.S."/>
            <person name="Garlena R.A."/>
            <person name="Russell D.A."/>
            <person name="Pope W.H."/>
            <person name="Jacobs-Sera D."/>
            <person name="Hendrix R.W."/>
            <person name="Hatfull G.F."/>
        </authorList>
    </citation>
    <scope>NUCLEOTIDE SEQUENCE [LARGE SCALE GENOMIC DNA]</scope>
</reference>
<feature type="compositionally biased region" description="Basic and acidic residues" evidence="1">
    <location>
        <begin position="227"/>
        <end position="236"/>
    </location>
</feature>
<feature type="region of interest" description="Disordered" evidence="1">
    <location>
        <begin position="227"/>
        <end position="269"/>
    </location>
</feature>
<dbReference type="Pfam" id="PF19905">
    <property type="entry name" value="DUF6378"/>
    <property type="match status" value="1"/>
</dbReference>
<organism evidence="3 4">
    <name type="scientific">Microbacterium phage LilyLou</name>
    <dbReference type="NCBI Taxonomy" id="2590876"/>
    <lineage>
        <taxon>Viruses</taxon>
        <taxon>Duplodnaviria</taxon>
        <taxon>Heunggongvirae</taxon>
        <taxon>Uroviricota</taxon>
        <taxon>Caudoviricetes</taxon>
        <taxon>Eekayvirinae</taxon>
        <taxon>Tinytimothyvirus</taxon>
        <taxon>Tinytimothyvirus alex44</taxon>
    </lineage>
</organism>
<accession>A0A4Y6EMH4</accession>
<evidence type="ECO:0000313" key="3">
    <source>
        <dbReference type="EMBL" id="QDF16034.1"/>
    </source>
</evidence>
<dbReference type="Proteomes" id="UP000320638">
    <property type="component" value="Genome"/>
</dbReference>
<feature type="domain" description="DUF6378" evidence="2">
    <location>
        <begin position="142"/>
        <end position="208"/>
    </location>
</feature>
<dbReference type="EMBL" id="MK894438">
    <property type="protein sequence ID" value="QDF16034.1"/>
    <property type="molecule type" value="Genomic_DNA"/>
</dbReference>
<evidence type="ECO:0000313" key="4">
    <source>
        <dbReference type="Proteomes" id="UP000320638"/>
    </source>
</evidence>